<dbReference type="InterPro" id="IPR009061">
    <property type="entry name" value="DNA-bd_dom_put_sf"/>
</dbReference>
<dbReference type="RefSeq" id="WP_258990442.1">
    <property type="nucleotide sequence ID" value="NZ_JALIGE010000076.1"/>
</dbReference>
<evidence type="ECO:0000313" key="3">
    <source>
        <dbReference type="Proteomes" id="UP001205357"/>
    </source>
</evidence>
<sequence length="102" mass="11561">MKQHPPIQTNHSVADPWQVLDKVLSRMGISTEDLITILESVQGFIGSAEVASLLGIERQTLRVWISNGKLPEGFPQPYKVNRANKWRRTDVNAYFTNLTNKV</sequence>
<dbReference type="Proteomes" id="UP001205357">
    <property type="component" value="Unassembled WGS sequence"/>
</dbReference>
<evidence type="ECO:0000259" key="1">
    <source>
        <dbReference type="Pfam" id="PF12728"/>
    </source>
</evidence>
<feature type="domain" description="Helix-turn-helix" evidence="1">
    <location>
        <begin position="48"/>
        <end position="97"/>
    </location>
</feature>
<gene>
    <name evidence="2" type="ORF">MUU47_22830</name>
</gene>
<accession>A0ABT2E7P2</accession>
<comment type="caution">
    <text evidence="2">The sequence shown here is derived from an EMBL/GenBank/DDBJ whole genome shotgun (WGS) entry which is preliminary data.</text>
</comment>
<evidence type="ECO:0000313" key="2">
    <source>
        <dbReference type="EMBL" id="MCS2163911.1"/>
    </source>
</evidence>
<reference evidence="2 3" key="1">
    <citation type="submission" date="2022-04" db="EMBL/GenBank/DDBJ databases">
        <title>Proposal of a three novel species of Scandinavium, Scandinavium hiltneri, Scandinavium manionii, Scandinavium tedordense.</title>
        <authorList>
            <person name="Maddock D.W."/>
            <person name="Brady C.L."/>
            <person name="Denman S."/>
            <person name="Arnold D."/>
        </authorList>
    </citation>
    <scope>NUCLEOTIDE SEQUENCE [LARGE SCALE GENOMIC DNA]</scope>
    <source>
        <strain evidence="2 3">H11S7</strain>
    </source>
</reference>
<protein>
    <submittedName>
        <fullName evidence="2">Helix-turn-helix domain-containing protein</fullName>
    </submittedName>
</protein>
<proteinExistence type="predicted"/>
<dbReference type="InterPro" id="IPR041657">
    <property type="entry name" value="HTH_17"/>
</dbReference>
<dbReference type="Gene3D" id="1.10.238.160">
    <property type="match status" value="1"/>
</dbReference>
<dbReference type="Pfam" id="PF12728">
    <property type="entry name" value="HTH_17"/>
    <property type="match status" value="1"/>
</dbReference>
<organism evidence="2 3">
    <name type="scientific">Scandinavium hiltneri</name>
    <dbReference type="NCBI Taxonomy" id="2926519"/>
    <lineage>
        <taxon>Bacteria</taxon>
        <taxon>Pseudomonadati</taxon>
        <taxon>Pseudomonadota</taxon>
        <taxon>Gammaproteobacteria</taxon>
        <taxon>Enterobacterales</taxon>
        <taxon>Enterobacteriaceae</taxon>
        <taxon>Scandinavium</taxon>
    </lineage>
</organism>
<dbReference type="SUPFAM" id="SSF46955">
    <property type="entry name" value="Putative DNA-binding domain"/>
    <property type="match status" value="1"/>
</dbReference>
<dbReference type="EMBL" id="JALIGE010000076">
    <property type="protein sequence ID" value="MCS2163911.1"/>
    <property type="molecule type" value="Genomic_DNA"/>
</dbReference>
<name>A0ABT2E7P2_9ENTR</name>
<keyword evidence="3" id="KW-1185">Reference proteome</keyword>